<evidence type="ECO:0000256" key="7">
    <source>
        <dbReference type="SAM" id="MobiDB-lite"/>
    </source>
</evidence>
<dbReference type="InterPro" id="IPR003228">
    <property type="entry name" value="TFIID_TAF12_dom"/>
</dbReference>
<evidence type="ECO:0000256" key="6">
    <source>
        <dbReference type="ARBA" id="ARBA00023242"/>
    </source>
</evidence>
<keyword evidence="6" id="KW-0539">Nucleus</keyword>
<keyword evidence="4" id="KW-0805">Transcription regulation</keyword>
<reference evidence="9 10" key="1">
    <citation type="submission" date="2023-09" db="EMBL/GenBank/DDBJ databases">
        <title>Nesidiocoris tenuis whole genome shotgun sequence.</title>
        <authorList>
            <person name="Shibata T."/>
            <person name="Shimoda M."/>
            <person name="Kobayashi T."/>
            <person name="Uehara T."/>
        </authorList>
    </citation>
    <scope>NUCLEOTIDE SEQUENCE [LARGE SCALE GENOMIC DNA]</scope>
    <source>
        <strain evidence="9 10">Japan</strain>
    </source>
</reference>
<evidence type="ECO:0000256" key="4">
    <source>
        <dbReference type="ARBA" id="ARBA00023015"/>
    </source>
</evidence>
<organism evidence="9 10">
    <name type="scientific">Nesidiocoris tenuis</name>
    <dbReference type="NCBI Taxonomy" id="355587"/>
    <lineage>
        <taxon>Eukaryota</taxon>
        <taxon>Metazoa</taxon>
        <taxon>Ecdysozoa</taxon>
        <taxon>Arthropoda</taxon>
        <taxon>Hexapoda</taxon>
        <taxon>Insecta</taxon>
        <taxon>Pterygota</taxon>
        <taxon>Neoptera</taxon>
        <taxon>Paraneoptera</taxon>
        <taxon>Hemiptera</taxon>
        <taxon>Heteroptera</taxon>
        <taxon>Panheteroptera</taxon>
        <taxon>Cimicomorpha</taxon>
        <taxon>Miridae</taxon>
        <taxon>Dicyphina</taxon>
        <taxon>Nesidiocoris</taxon>
    </lineage>
</organism>
<comment type="subcellular location">
    <subcellularLocation>
        <location evidence="1">Nucleus</location>
    </subcellularLocation>
</comment>
<evidence type="ECO:0000256" key="5">
    <source>
        <dbReference type="ARBA" id="ARBA00023163"/>
    </source>
</evidence>
<keyword evidence="5" id="KW-0804">Transcription</keyword>
<dbReference type="EMBL" id="AP028912">
    <property type="protein sequence ID" value="BES93563.1"/>
    <property type="molecule type" value="Genomic_DNA"/>
</dbReference>
<dbReference type="Pfam" id="PF03847">
    <property type="entry name" value="TFIID_20kDa"/>
    <property type="match status" value="1"/>
</dbReference>
<sequence>MENHNNMDGDAHKFVRHGTPMNHGWPYPRHQFNHYSHYPHMYSESVPHQLQPIGTVQPIQAQEAPQVHHVQAQHVPQAQVSAAQIQVHTAMVQPTNMQIPDNTVTMHTQQMPALVTTAAQSTLHDALTNRLNQNMSKANAASSPQISAQTSSLHHLNKSLPQEPSPTQILTRARMQDLVREVDPNEQLDDDVEEILLQMADDFVESAITNACLLAKHRKASTVEVKDLQLHLERNWNMWIPGFGTDELRPYKRSSVNDAHKQRLTLIRKATKKY</sequence>
<keyword evidence="10" id="KW-1185">Reference proteome</keyword>
<feature type="region of interest" description="Disordered" evidence="7">
    <location>
        <begin position="136"/>
        <end position="167"/>
    </location>
</feature>
<dbReference type="Proteomes" id="UP001307889">
    <property type="component" value="Chromosome 4"/>
</dbReference>
<evidence type="ECO:0000313" key="10">
    <source>
        <dbReference type="Proteomes" id="UP001307889"/>
    </source>
</evidence>
<accession>A0ABN7ANM5</accession>
<dbReference type="PANTHER" id="PTHR12264:SF21">
    <property type="entry name" value="TRANSCRIPTION INITIATION FACTOR TFIID SUBUNIT 12"/>
    <property type="match status" value="1"/>
</dbReference>
<evidence type="ECO:0000259" key="8">
    <source>
        <dbReference type="Pfam" id="PF03847"/>
    </source>
</evidence>
<evidence type="ECO:0000256" key="1">
    <source>
        <dbReference type="ARBA" id="ARBA00004123"/>
    </source>
</evidence>
<evidence type="ECO:0000313" key="9">
    <source>
        <dbReference type="EMBL" id="BES93563.1"/>
    </source>
</evidence>
<dbReference type="InterPro" id="IPR037794">
    <property type="entry name" value="TAF12"/>
</dbReference>
<evidence type="ECO:0000256" key="3">
    <source>
        <dbReference type="ARBA" id="ARBA00017484"/>
    </source>
</evidence>
<dbReference type="CDD" id="cd07981">
    <property type="entry name" value="HFD_TAF12"/>
    <property type="match status" value="1"/>
</dbReference>
<feature type="domain" description="Transcription initiation factor TFIID subunit 12" evidence="8">
    <location>
        <begin position="172"/>
        <end position="238"/>
    </location>
</feature>
<protein>
    <recommendedName>
        <fullName evidence="3">Transcription initiation factor TFIID subunit 12</fullName>
    </recommendedName>
</protein>
<dbReference type="SUPFAM" id="SSF47113">
    <property type="entry name" value="Histone-fold"/>
    <property type="match status" value="1"/>
</dbReference>
<comment type="similarity">
    <text evidence="2">Belongs to the TAF12 family.</text>
</comment>
<name>A0ABN7ANM5_9HEMI</name>
<dbReference type="PANTHER" id="PTHR12264">
    <property type="entry name" value="TRANSCRIPTION INITIATION FACTOR TFIID SUBUNIT 12"/>
    <property type="match status" value="1"/>
</dbReference>
<proteinExistence type="inferred from homology"/>
<evidence type="ECO:0000256" key="2">
    <source>
        <dbReference type="ARBA" id="ARBA00007530"/>
    </source>
</evidence>
<dbReference type="Gene3D" id="1.10.20.10">
    <property type="entry name" value="Histone, subunit A"/>
    <property type="match status" value="1"/>
</dbReference>
<dbReference type="InterPro" id="IPR009072">
    <property type="entry name" value="Histone-fold"/>
</dbReference>
<gene>
    <name evidence="9" type="ORF">NTJ_06372</name>
</gene>